<reference evidence="4 5" key="1">
    <citation type="journal article" date="2015" name="Nature">
        <title>rRNA introns, odd ribosomes, and small enigmatic genomes across a large radiation of phyla.</title>
        <authorList>
            <person name="Brown C.T."/>
            <person name="Hug L.A."/>
            <person name="Thomas B.C."/>
            <person name="Sharon I."/>
            <person name="Castelle C.J."/>
            <person name="Singh A."/>
            <person name="Wilkins M.J."/>
            <person name="Williams K.H."/>
            <person name="Banfield J.F."/>
        </authorList>
    </citation>
    <scope>NUCLEOTIDE SEQUENCE [LARGE SCALE GENOMIC DNA]</scope>
</reference>
<dbReference type="Gene3D" id="3.50.50.60">
    <property type="entry name" value="FAD/NAD(P)-binding domain"/>
    <property type="match status" value="2"/>
</dbReference>
<dbReference type="GO" id="GO:0016491">
    <property type="term" value="F:oxidoreductase activity"/>
    <property type="evidence" value="ECO:0007669"/>
    <property type="project" value="UniProtKB-KW"/>
</dbReference>
<evidence type="ECO:0000256" key="2">
    <source>
        <dbReference type="ARBA" id="ARBA00023002"/>
    </source>
</evidence>
<keyword evidence="1" id="KW-0285">Flavoprotein</keyword>
<evidence type="ECO:0000259" key="3">
    <source>
        <dbReference type="Pfam" id="PF07992"/>
    </source>
</evidence>
<dbReference type="Proteomes" id="UP000034207">
    <property type="component" value="Unassembled WGS sequence"/>
</dbReference>
<dbReference type="InterPro" id="IPR036188">
    <property type="entry name" value="FAD/NAD-bd_sf"/>
</dbReference>
<dbReference type="PATRIC" id="fig|1618345.3.peg.429"/>
<dbReference type="STRING" id="1618345.UT18_C0007G0061"/>
<dbReference type="PRINTS" id="PR00469">
    <property type="entry name" value="PNDRDTASEII"/>
</dbReference>
<dbReference type="EMBL" id="LBVV01000007">
    <property type="protein sequence ID" value="KKQ94805.1"/>
    <property type="molecule type" value="Genomic_DNA"/>
</dbReference>
<dbReference type="PRINTS" id="PR00368">
    <property type="entry name" value="FADPNR"/>
</dbReference>
<dbReference type="AlphaFoldDB" id="A0A0G0M373"/>
<dbReference type="Pfam" id="PF07992">
    <property type="entry name" value="Pyr_redox_2"/>
    <property type="match status" value="1"/>
</dbReference>
<dbReference type="SUPFAM" id="SSF51905">
    <property type="entry name" value="FAD/NAD(P)-binding domain"/>
    <property type="match status" value="1"/>
</dbReference>
<sequence>MIDLAIIGSGPAGLSAAVYAARYLMDFEIYGQLPGGYVSEAHEIGNYLGFPNVTGAELTSSFLKHLESLDVRIQNYLVKGIRKENGYFSIHFDEKEEMARNVLLCLGTQRNKLDVPGESEFLGKGVSYCATCDAFFYRNKTVAVIGGSDSAVSAAIYLSDVASKVYLIYRKKELRAEPVWIKRAKSNSKIEIIYKTNIKSIEGENFVEKITLDKEYEGSNELSVNGIFIEVGSAPSTAIYKPLGVKTEDGGLIVVDSAQKTSVNGIWAAGDITTGSNKLRQVITAAAEGAIAIHDIYQTIKKSKK</sequence>
<evidence type="ECO:0000313" key="4">
    <source>
        <dbReference type="EMBL" id="KKQ94805.1"/>
    </source>
</evidence>
<protein>
    <submittedName>
        <fullName evidence="4">Thioredoxin reductase (TrxB-3)</fullName>
    </submittedName>
</protein>
<dbReference type="InterPro" id="IPR050097">
    <property type="entry name" value="Ferredoxin-NADP_redctase_2"/>
</dbReference>
<keyword evidence="2" id="KW-0560">Oxidoreductase</keyword>
<name>A0A0G0M373_UNCC2</name>
<accession>A0A0G0M373</accession>
<comment type="caution">
    <text evidence="4">The sequence shown here is derived from an EMBL/GenBank/DDBJ whole genome shotgun (WGS) entry which is preliminary data.</text>
</comment>
<evidence type="ECO:0000313" key="5">
    <source>
        <dbReference type="Proteomes" id="UP000034207"/>
    </source>
</evidence>
<dbReference type="InterPro" id="IPR023753">
    <property type="entry name" value="FAD/NAD-binding_dom"/>
</dbReference>
<proteinExistence type="predicted"/>
<dbReference type="PANTHER" id="PTHR48105">
    <property type="entry name" value="THIOREDOXIN REDUCTASE 1-RELATED-RELATED"/>
    <property type="match status" value="1"/>
</dbReference>
<feature type="domain" description="FAD/NAD(P)-binding" evidence="3">
    <location>
        <begin position="3"/>
        <end position="289"/>
    </location>
</feature>
<gene>
    <name evidence="4" type="ORF">UT18_C0007G0061</name>
</gene>
<evidence type="ECO:0000256" key="1">
    <source>
        <dbReference type="ARBA" id="ARBA00022630"/>
    </source>
</evidence>
<organism evidence="4 5">
    <name type="scientific">candidate division CPR2 bacterium GW2011_GWC2_39_10</name>
    <dbReference type="NCBI Taxonomy" id="1618345"/>
    <lineage>
        <taxon>Bacteria</taxon>
        <taxon>Bacteria division CPR2</taxon>
    </lineage>
</organism>